<evidence type="ECO:0000256" key="1">
    <source>
        <dbReference type="ARBA" id="ARBA00035112"/>
    </source>
</evidence>
<evidence type="ECO:0008006" key="4">
    <source>
        <dbReference type="Google" id="ProtNLM"/>
    </source>
</evidence>
<dbReference type="PANTHER" id="PTHR33365">
    <property type="entry name" value="YALI0B05434P"/>
    <property type="match status" value="1"/>
</dbReference>
<evidence type="ECO:0000313" key="2">
    <source>
        <dbReference type="EMBL" id="KAK6539073.1"/>
    </source>
</evidence>
<dbReference type="EMBL" id="JAVHJO010000007">
    <property type="protein sequence ID" value="KAK6539073.1"/>
    <property type="molecule type" value="Genomic_DNA"/>
</dbReference>
<comment type="similarity">
    <text evidence="1">Belongs to the ustYa family.</text>
</comment>
<keyword evidence="3" id="KW-1185">Reference proteome</keyword>
<name>A0AAV9XGN6_9PEZI</name>
<dbReference type="InterPro" id="IPR021765">
    <property type="entry name" value="UstYa-like"/>
</dbReference>
<dbReference type="PANTHER" id="PTHR33365:SF14">
    <property type="entry name" value="TAT PATHWAY SIGNAL SEQUENCE"/>
    <property type="match status" value="1"/>
</dbReference>
<dbReference type="Pfam" id="PF11807">
    <property type="entry name" value="UstYa"/>
    <property type="match status" value="1"/>
</dbReference>
<protein>
    <recommendedName>
        <fullName evidence="4">Tat pathway signal sequence protein</fullName>
    </recommendedName>
</protein>
<dbReference type="Proteomes" id="UP001365542">
    <property type="component" value="Unassembled WGS sequence"/>
</dbReference>
<comment type="caution">
    <text evidence="2">The sequence shown here is derived from an EMBL/GenBank/DDBJ whole genome shotgun (WGS) entry which is preliminary data.</text>
</comment>
<organism evidence="2 3">
    <name type="scientific">Orbilia ellipsospora</name>
    <dbReference type="NCBI Taxonomy" id="2528407"/>
    <lineage>
        <taxon>Eukaryota</taxon>
        <taxon>Fungi</taxon>
        <taxon>Dikarya</taxon>
        <taxon>Ascomycota</taxon>
        <taxon>Pezizomycotina</taxon>
        <taxon>Orbiliomycetes</taxon>
        <taxon>Orbiliales</taxon>
        <taxon>Orbiliaceae</taxon>
        <taxon>Orbilia</taxon>
    </lineage>
</organism>
<evidence type="ECO:0000313" key="3">
    <source>
        <dbReference type="Proteomes" id="UP001365542"/>
    </source>
</evidence>
<accession>A0AAV9XGN6</accession>
<dbReference type="GO" id="GO:0043386">
    <property type="term" value="P:mycotoxin biosynthetic process"/>
    <property type="evidence" value="ECO:0007669"/>
    <property type="project" value="InterPro"/>
</dbReference>
<reference evidence="2 3" key="1">
    <citation type="submission" date="2019-10" db="EMBL/GenBank/DDBJ databases">
        <authorList>
            <person name="Palmer J.M."/>
        </authorList>
    </citation>
    <scope>NUCLEOTIDE SEQUENCE [LARGE SCALE GENOMIC DNA]</scope>
    <source>
        <strain evidence="2 3">TWF694</strain>
    </source>
</reference>
<gene>
    <name evidence="2" type="ORF">TWF694_010614</name>
</gene>
<sequence>MLTSVSDVVATQPQQKYNIVPYQSQPPRSKSKLRYRQYYAQDSDSTKALMNHSKEDLNWWGDAERNANDVDSSTGLWQNLSIQACIICLNVSLFIGSAFCYYETFYAKHPFPWYTNKGYNYELRGYSYYSPLLDVVDVPSKIEQINGSLFPGPNPSIYRLPPSPQVDEAWESVSHVAMFGIKASDVVKLGKDPLKAVRIPESLGFPPNTHLAQLDSIHQIHCLNALRKAVFSEYYFDTEKKKPNRLHWIHLSHCAGVLLQNLMCQANLDVITLNWRSTQANPVPDFNVNKKCRDFGVIKKWQEKNMIREEVLEKIVRPKDYVELPPPVQNILDAFQEARTPWDFDWSNM</sequence>
<proteinExistence type="inferred from homology"/>
<dbReference type="AlphaFoldDB" id="A0AAV9XGN6"/>